<dbReference type="PROSITE" id="PS51274">
    <property type="entry name" value="GATASE_COBBQ"/>
    <property type="match status" value="1"/>
</dbReference>
<protein>
    <submittedName>
        <fullName evidence="10">Cobyrinate a,c-diamide synthase</fullName>
    </submittedName>
</protein>
<dbReference type="CDD" id="cd03130">
    <property type="entry name" value="GATase1_CobB"/>
    <property type="match status" value="1"/>
</dbReference>
<dbReference type="InterPro" id="IPR011698">
    <property type="entry name" value="GATase_3"/>
</dbReference>
<evidence type="ECO:0000256" key="7">
    <source>
        <dbReference type="SAM" id="MobiDB-lite"/>
    </source>
</evidence>
<comment type="cofactor">
    <cofactor evidence="1">
        <name>Mg(2+)</name>
        <dbReference type="ChEBI" id="CHEBI:18420"/>
    </cofactor>
</comment>
<accession>A0A524RM03</accession>
<evidence type="ECO:0000259" key="8">
    <source>
        <dbReference type="Pfam" id="PF01656"/>
    </source>
</evidence>
<dbReference type="InterPro" id="IPR029062">
    <property type="entry name" value="Class_I_gatase-like"/>
</dbReference>
<dbReference type="Gene3D" id="3.40.50.300">
    <property type="entry name" value="P-loop containing nucleotide triphosphate hydrolases"/>
    <property type="match status" value="1"/>
</dbReference>
<dbReference type="InterPro" id="IPR002586">
    <property type="entry name" value="CobQ/CobB/MinD/ParA_Nub-bd_dom"/>
</dbReference>
<dbReference type="GO" id="GO:0042242">
    <property type="term" value="F:cobyrinic acid a,c-diamide synthase activity"/>
    <property type="evidence" value="ECO:0007669"/>
    <property type="project" value="InterPro"/>
</dbReference>
<dbReference type="InterPro" id="IPR004484">
    <property type="entry name" value="CbiA/CobB_synth"/>
</dbReference>
<evidence type="ECO:0000256" key="4">
    <source>
        <dbReference type="ARBA" id="ARBA00022840"/>
    </source>
</evidence>
<sequence>MGLVIAAPASGSGKTLLSLCLVAAVARRGLSLQSFKVGPDYLDPQLLSAASGRPCRNLDRLLCGKAWPELAYRHWGGQTDLTLVEGVMGLFDGQGPTPEGSTARIAEQLGLPILFIVDARRQGHSLVALVQGFRAMAPQLRWAGVVLNGVGSARHRQLLEQSLAGIGLPLLGSLPRADALELPCRHLGLLTPRELADFSVRLDAMASHAERHLDLERLLPLLTAPRQQSEVEPYGRLLASPGTGTPSGDRSRASSAPRGEVAMAPPPDTLRRPLICVAADQAFHFHYPELFEWCEVLGAEVLRWSPLADEDLPAACAAVVLPGGYPELHAEQLSQAERSLQALRRHCGQRRPLLAECGGMLLLGESLRDGEDRSWPMAGLLPFSAGRGALSLGYRQARVARDALTVRQGEQLRGHEFHRWQLLPRAGIAGDEPHGDLWHLEGWGVSARHEGFASQWLQASWLHLHWSGCPQVPRRLIAAASCRSAATAGRPG</sequence>
<keyword evidence="5" id="KW-0460">Magnesium</keyword>
<dbReference type="Gene3D" id="3.40.50.880">
    <property type="match status" value="1"/>
</dbReference>
<dbReference type="PANTHER" id="PTHR43873:SF1">
    <property type="entry name" value="COBYRINATE A,C-DIAMIDE SYNTHASE"/>
    <property type="match status" value="1"/>
</dbReference>
<evidence type="ECO:0000313" key="11">
    <source>
        <dbReference type="Proteomes" id="UP000317990"/>
    </source>
</evidence>
<evidence type="ECO:0000256" key="1">
    <source>
        <dbReference type="ARBA" id="ARBA00001946"/>
    </source>
</evidence>
<dbReference type="Proteomes" id="UP000317990">
    <property type="component" value="Unassembled WGS sequence"/>
</dbReference>
<gene>
    <name evidence="10" type="ORF">ERJ67_10790</name>
</gene>
<feature type="region of interest" description="Disordered" evidence="7">
    <location>
        <begin position="230"/>
        <end position="266"/>
    </location>
</feature>
<dbReference type="InterPro" id="IPR027417">
    <property type="entry name" value="P-loop_NTPase"/>
</dbReference>
<evidence type="ECO:0000256" key="5">
    <source>
        <dbReference type="ARBA" id="ARBA00022842"/>
    </source>
</evidence>
<reference evidence="10 11" key="1">
    <citation type="journal article" date="2019" name="mSystems">
        <title>Life at home and on the roam: Genomic adaptions reflect the dual lifestyle of an intracellular, facultative symbiont.</title>
        <authorList>
            <person name="Burgsdorf I."/>
        </authorList>
    </citation>
    <scope>NUCLEOTIDE SEQUENCE [LARGE SCALE GENOMIC DNA]</scope>
    <source>
        <strain evidence="10">277cV</strain>
    </source>
</reference>
<comment type="caution">
    <text evidence="10">The sequence shown here is derived from an EMBL/GenBank/DDBJ whole genome shotgun (WGS) entry which is preliminary data.</text>
</comment>
<keyword evidence="6" id="KW-0315">Glutamine amidotransferase</keyword>
<organism evidence="10 11">
    <name type="scientific">Aphanocapsa feldmannii 277cV</name>
    <dbReference type="NCBI Taxonomy" id="2507553"/>
    <lineage>
        <taxon>Bacteria</taxon>
        <taxon>Bacillati</taxon>
        <taxon>Cyanobacteriota</taxon>
        <taxon>Cyanophyceae</taxon>
        <taxon>Oscillatoriophycideae</taxon>
        <taxon>Chroococcales</taxon>
        <taxon>Microcystaceae</taxon>
        <taxon>Aphanocapsa</taxon>
    </lineage>
</organism>
<dbReference type="SUPFAM" id="SSF52317">
    <property type="entry name" value="Class I glutamine amidotransferase-like"/>
    <property type="match status" value="1"/>
</dbReference>
<dbReference type="PANTHER" id="PTHR43873">
    <property type="entry name" value="COBYRINATE A,C-DIAMIDE SYNTHASE"/>
    <property type="match status" value="1"/>
</dbReference>
<dbReference type="EMBL" id="SRMO01000087">
    <property type="protein sequence ID" value="TGG90524.1"/>
    <property type="molecule type" value="Genomic_DNA"/>
</dbReference>
<evidence type="ECO:0000256" key="6">
    <source>
        <dbReference type="ARBA" id="ARBA00022962"/>
    </source>
</evidence>
<dbReference type="GO" id="GO:0005524">
    <property type="term" value="F:ATP binding"/>
    <property type="evidence" value="ECO:0007669"/>
    <property type="project" value="UniProtKB-KW"/>
</dbReference>
<evidence type="ECO:0000256" key="3">
    <source>
        <dbReference type="ARBA" id="ARBA00022741"/>
    </source>
</evidence>
<evidence type="ECO:0000259" key="9">
    <source>
        <dbReference type="Pfam" id="PF07685"/>
    </source>
</evidence>
<dbReference type="NCBIfam" id="NF002204">
    <property type="entry name" value="PRK01077.1"/>
    <property type="match status" value="1"/>
</dbReference>
<feature type="domain" description="CobB/CobQ-like glutamine amidotransferase" evidence="9">
    <location>
        <begin position="275"/>
        <end position="467"/>
    </location>
</feature>
<evidence type="ECO:0000313" key="10">
    <source>
        <dbReference type="EMBL" id="TGG90524.1"/>
    </source>
</evidence>
<feature type="domain" description="CobQ/CobB/MinD/ParA nucleotide binding" evidence="8">
    <location>
        <begin position="3"/>
        <end position="187"/>
    </location>
</feature>
<name>A0A524RM03_9CHRO</name>
<keyword evidence="3" id="KW-0547">Nucleotide-binding</keyword>
<dbReference type="AlphaFoldDB" id="A0A524RM03"/>
<keyword evidence="2" id="KW-0436">Ligase</keyword>
<dbReference type="SUPFAM" id="SSF52540">
    <property type="entry name" value="P-loop containing nucleoside triphosphate hydrolases"/>
    <property type="match status" value="1"/>
</dbReference>
<evidence type="ECO:0000256" key="2">
    <source>
        <dbReference type="ARBA" id="ARBA00022598"/>
    </source>
</evidence>
<dbReference type="Pfam" id="PF01656">
    <property type="entry name" value="CbiA"/>
    <property type="match status" value="1"/>
</dbReference>
<proteinExistence type="predicted"/>
<dbReference type="Pfam" id="PF07685">
    <property type="entry name" value="GATase_3"/>
    <property type="match status" value="1"/>
</dbReference>
<keyword evidence="4" id="KW-0067">ATP-binding</keyword>